<dbReference type="PANTHER" id="PTHR30575:SF0">
    <property type="entry name" value="XAA-ARG DIPEPTIDASE"/>
    <property type="match status" value="1"/>
</dbReference>
<dbReference type="GO" id="GO:0016805">
    <property type="term" value="F:dipeptidase activity"/>
    <property type="evidence" value="ECO:0007669"/>
    <property type="project" value="InterPro"/>
</dbReference>
<evidence type="ECO:0000259" key="2">
    <source>
        <dbReference type="Pfam" id="PF07687"/>
    </source>
</evidence>
<dbReference type="GO" id="GO:0005737">
    <property type="term" value="C:cytoplasm"/>
    <property type="evidence" value="ECO:0007669"/>
    <property type="project" value="TreeGrafter"/>
</dbReference>
<protein>
    <recommendedName>
        <fullName evidence="1">Peptidase M20 domain-containing protein 2</fullName>
    </recommendedName>
</protein>
<dbReference type="Pfam" id="PF07687">
    <property type="entry name" value="M20_dimer"/>
    <property type="match status" value="1"/>
</dbReference>
<keyword evidence="4" id="KW-1185">Reference proteome</keyword>
<keyword evidence="3" id="KW-0378">Hydrolase</keyword>
<dbReference type="Gene3D" id="3.30.70.360">
    <property type="match status" value="1"/>
</dbReference>
<dbReference type="InterPro" id="IPR017439">
    <property type="entry name" value="Amidohydrolase"/>
</dbReference>
<dbReference type="EMBL" id="AGEI01000013">
    <property type="protein sequence ID" value="EHR35050.1"/>
    <property type="molecule type" value="Genomic_DNA"/>
</dbReference>
<dbReference type="InterPro" id="IPR011650">
    <property type="entry name" value="Peptidase_M20_dimer"/>
</dbReference>
<dbReference type="FunFam" id="3.30.70.360:FF:000004">
    <property type="entry name" value="Peptidase M20 domain-containing protein 2"/>
    <property type="match status" value="1"/>
</dbReference>
<dbReference type="GO" id="GO:0046657">
    <property type="term" value="P:folic acid catabolic process"/>
    <property type="evidence" value="ECO:0007669"/>
    <property type="project" value="TreeGrafter"/>
</dbReference>
<dbReference type="Gene3D" id="3.40.630.10">
    <property type="entry name" value="Zn peptidases"/>
    <property type="match status" value="1"/>
</dbReference>
<dbReference type="Proteomes" id="UP000004191">
    <property type="component" value="Unassembled WGS sequence"/>
</dbReference>
<dbReference type="RefSeq" id="WP_005397617.1">
    <property type="nucleotide sequence ID" value="NZ_JH601088.1"/>
</dbReference>
<dbReference type="InterPro" id="IPR002933">
    <property type="entry name" value="Peptidase_M20"/>
</dbReference>
<dbReference type="HOGENOM" id="CLU_031812_1_0_9"/>
<comment type="similarity">
    <text evidence="1">Belongs to the peptidase M20A family.</text>
</comment>
<dbReference type="GO" id="GO:0071713">
    <property type="term" value="F:para-aminobenzoyl-glutamate hydrolase activity"/>
    <property type="evidence" value="ECO:0007669"/>
    <property type="project" value="TreeGrafter"/>
</dbReference>
<dbReference type="InterPro" id="IPR036264">
    <property type="entry name" value="Bact_exopeptidase_dim_dom"/>
</dbReference>
<gene>
    <name evidence="3" type="ORF">HMPREF9709_00476</name>
</gene>
<name>H3NMB5_9FIRM</name>
<accession>H3NMB5</accession>
<comment type="caution">
    <text evidence="3">The sequence shown here is derived from an EMBL/GenBank/DDBJ whole genome shotgun (WGS) entry which is preliminary data.</text>
</comment>
<dbReference type="Pfam" id="PF01546">
    <property type="entry name" value="Peptidase_M20"/>
    <property type="match status" value="1"/>
</dbReference>
<dbReference type="PANTHER" id="PTHR30575">
    <property type="entry name" value="PEPTIDASE M20"/>
    <property type="match status" value="1"/>
</dbReference>
<dbReference type="InterPro" id="IPR052030">
    <property type="entry name" value="Peptidase_M20/M20A_hydrolases"/>
</dbReference>
<dbReference type="InterPro" id="IPR017144">
    <property type="entry name" value="Xaa-Arg_dipeptidase"/>
</dbReference>
<dbReference type="SUPFAM" id="SSF55031">
    <property type="entry name" value="Bacterial exopeptidase dimerisation domain"/>
    <property type="match status" value="1"/>
</dbReference>
<dbReference type="GeneID" id="96998493"/>
<dbReference type="OrthoDB" id="9781032at2"/>
<dbReference type="SUPFAM" id="SSF53187">
    <property type="entry name" value="Zn-dependent exopeptidases"/>
    <property type="match status" value="1"/>
</dbReference>
<dbReference type="PIRSF" id="PIRSF037226">
    <property type="entry name" value="Amidohydrolase_ACY1L2_prd"/>
    <property type="match status" value="1"/>
</dbReference>
<evidence type="ECO:0000313" key="4">
    <source>
        <dbReference type="Proteomes" id="UP000004191"/>
    </source>
</evidence>
<sequence length="398" mass="43713">MTFRERIEKIVDSKLWKYQDIALKIHEKPEVSNYEFFACETLSKQLENEGFDVKVNVAGHRTGFDARYRSKKSGPVIVFYAEYDALAGLGHGCGHNLFGATSSLAAVALKEVIDEVGGEIRVYGTPGEEGGENGSAKGSFVDNGFFDDVDFSLGVHPGWKHTATSSSLGVAPVDVEFFGKPAHAAAAPEEGINALDALISVYNNVNALRQHLPSDVRIHGIITDGGLAPNIVPEYAKAKFYLRAEFKPTLDMVYEKFENIVKAAALATGCEYKFGLYQNRVDNNIPTPLFDEVYEEVLNSYGQEFTPIDIYKAVASSDVGNISQVVPVIQPHICISDEKIIGHTEGFKQAARSEKGLNSIGFGAKVLAQTALKLIQNPERLEEIKKQHRENVLRQGEK</sequence>
<feature type="domain" description="Peptidase M20 dimerisation" evidence="2">
    <location>
        <begin position="169"/>
        <end position="266"/>
    </location>
</feature>
<evidence type="ECO:0000256" key="1">
    <source>
        <dbReference type="PIRNR" id="PIRNR037226"/>
    </source>
</evidence>
<evidence type="ECO:0000313" key="3">
    <source>
        <dbReference type="EMBL" id="EHR35050.1"/>
    </source>
</evidence>
<dbReference type="CDD" id="cd03887">
    <property type="entry name" value="M20_Acy1L2"/>
    <property type="match status" value="1"/>
</dbReference>
<organism evidence="3 4">
    <name type="scientific">Helcococcus kunzii ATCC 51366</name>
    <dbReference type="NCBI Taxonomy" id="883114"/>
    <lineage>
        <taxon>Bacteria</taxon>
        <taxon>Bacillati</taxon>
        <taxon>Bacillota</taxon>
        <taxon>Tissierellia</taxon>
        <taxon>Tissierellales</taxon>
        <taxon>Peptoniphilaceae</taxon>
        <taxon>Helcococcus</taxon>
    </lineage>
</organism>
<dbReference type="eggNOG" id="COG1473">
    <property type="taxonomic scope" value="Bacteria"/>
</dbReference>
<dbReference type="STRING" id="883114.HMPREF9709_00476"/>
<reference evidence="3 4" key="1">
    <citation type="submission" date="2012-01" db="EMBL/GenBank/DDBJ databases">
        <title>The Genome Sequence of Helcococcus kunzii ATCC 51366.</title>
        <authorList>
            <consortium name="The Broad Institute Genome Sequencing Platform"/>
            <person name="Earl A."/>
            <person name="Ward D."/>
            <person name="Feldgarden M."/>
            <person name="Gevers D."/>
            <person name="Huys G."/>
            <person name="Young S.K."/>
            <person name="Zeng Q."/>
            <person name="Gargeya S."/>
            <person name="Fitzgerald M."/>
            <person name="Haas B."/>
            <person name="Abouelleil A."/>
            <person name="Alvarado L."/>
            <person name="Arachchi H.M."/>
            <person name="Berlin A."/>
            <person name="Chapman S.B."/>
            <person name="Gearin G."/>
            <person name="Goldberg J."/>
            <person name="Griggs A."/>
            <person name="Gujja S."/>
            <person name="Hansen M."/>
            <person name="Heiman D."/>
            <person name="Howarth C."/>
            <person name="Larimer J."/>
            <person name="Lui A."/>
            <person name="MacDonald P.J.P."/>
            <person name="McCowen C."/>
            <person name="Montmayeur A."/>
            <person name="Murphy C."/>
            <person name="Neiman D."/>
            <person name="Pearson M."/>
            <person name="Priest M."/>
            <person name="Roberts A."/>
            <person name="Saif S."/>
            <person name="Shea T."/>
            <person name="Sisk P."/>
            <person name="Stolte C."/>
            <person name="Sykes S."/>
            <person name="Wortman J."/>
            <person name="Nusbaum C."/>
            <person name="Birren B."/>
        </authorList>
    </citation>
    <scope>NUCLEOTIDE SEQUENCE [LARGE SCALE GENOMIC DNA]</scope>
    <source>
        <strain evidence="3 4">ATCC 51366</strain>
    </source>
</reference>
<proteinExistence type="inferred from homology"/>
<dbReference type="PATRIC" id="fig|883114.3.peg.469"/>
<dbReference type="NCBIfam" id="TIGR01891">
    <property type="entry name" value="amidohydrolases"/>
    <property type="match status" value="1"/>
</dbReference>
<dbReference type="AlphaFoldDB" id="H3NMB5"/>